<protein>
    <submittedName>
        <fullName evidence="2">Uncharacterized protein</fullName>
    </submittedName>
</protein>
<comment type="caution">
    <text evidence="2">The sequence shown here is derived from an EMBL/GenBank/DDBJ whole genome shotgun (WGS) entry which is preliminary data.</text>
</comment>
<accession>A0A8T2PC83</accession>
<feature type="region of interest" description="Disordered" evidence="1">
    <location>
        <begin position="1"/>
        <end position="23"/>
    </location>
</feature>
<evidence type="ECO:0000256" key="1">
    <source>
        <dbReference type="SAM" id="MobiDB-lite"/>
    </source>
</evidence>
<dbReference type="Proteomes" id="UP000824540">
    <property type="component" value="Unassembled WGS sequence"/>
</dbReference>
<reference evidence="2" key="1">
    <citation type="thesis" date="2021" institute="BYU ScholarsArchive" country="Provo, UT, USA">
        <title>Applications of and Algorithms for Genome Assembly and Genomic Analyses with an Emphasis on Marine Teleosts.</title>
        <authorList>
            <person name="Pickett B.D."/>
        </authorList>
    </citation>
    <scope>NUCLEOTIDE SEQUENCE</scope>
    <source>
        <strain evidence="2">HI-2016</strain>
    </source>
</reference>
<sequence>MRNGDDRGKSGLRLGPPLTVSPRHNTVWCAEGAAASRQADARETRSTQATSVSRIVLVPAQDQGRSPDSHVSFPPFLPAEDRIVVDPFGGEREQPDSVETHIQS</sequence>
<name>A0A8T2PC83_9TELE</name>
<evidence type="ECO:0000313" key="2">
    <source>
        <dbReference type="EMBL" id="KAG9347108.1"/>
    </source>
</evidence>
<gene>
    <name evidence="2" type="ORF">JZ751_006035</name>
</gene>
<dbReference type="AlphaFoldDB" id="A0A8T2PC83"/>
<organism evidence="2 3">
    <name type="scientific">Albula glossodonta</name>
    <name type="common">roundjaw bonefish</name>
    <dbReference type="NCBI Taxonomy" id="121402"/>
    <lineage>
        <taxon>Eukaryota</taxon>
        <taxon>Metazoa</taxon>
        <taxon>Chordata</taxon>
        <taxon>Craniata</taxon>
        <taxon>Vertebrata</taxon>
        <taxon>Euteleostomi</taxon>
        <taxon>Actinopterygii</taxon>
        <taxon>Neopterygii</taxon>
        <taxon>Teleostei</taxon>
        <taxon>Albuliformes</taxon>
        <taxon>Albulidae</taxon>
        <taxon>Albula</taxon>
    </lineage>
</organism>
<dbReference type="EMBL" id="JAFBMS010000014">
    <property type="protein sequence ID" value="KAG9347108.1"/>
    <property type="molecule type" value="Genomic_DNA"/>
</dbReference>
<proteinExistence type="predicted"/>
<keyword evidence="3" id="KW-1185">Reference proteome</keyword>
<evidence type="ECO:0000313" key="3">
    <source>
        <dbReference type="Proteomes" id="UP000824540"/>
    </source>
</evidence>